<dbReference type="OrthoDB" id="10012494at2759"/>
<dbReference type="Pfam" id="PF17662">
    <property type="entry name" value="DUF5524"/>
    <property type="match status" value="1"/>
</dbReference>
<dbReference type="PANTHER" id="PTHR31097">
    <property type="entry name" value="SI:DKEY-276J7.1"/>
    <property type="match status" value="1"/>
</dbReference>
<protein>
    <submittedName>
        <fullName evidence="2">Uncharacterized protein</fullName>
    </submittedName>
</protein>
<organism evidence="2 3">
    <name type="scientific">Chiloscyllium punctatum</name>
    <name type="common">Brownbanded bambooshark</name>
    <name type="synonym">Hemiscyllium punctatum</name>
    <dbReference type="NCBI Taxonomy" id="137246"/>
    <lineage>
        <taxon>Eukaryota</taxon>
        <taxon>Metazoa</taxon>
        <taxon>Chordata</taxon>
        <taxon>Craniata</taxon>
        <taxon>Vertebrata</taxon>
        <taxon>Chondrichthyes</taxon>
        <taxon>Elasmobranchii</taxon>
        <taxon>Galeomorphii</taxon>
        <taxon>Galeoidea</taxon>
        <taxon>Orectolobiformes</taxon>
        <taxon>Hemiscylliidae</taxon>
        <taxon>Chiloscyllium</taxon>
    </lineage>
</organism>
<dbReference type="AlphaFoldDB" id="A0A401SBP5"/>
<dbReference type="OMA" id="MVYEEFH"/>
<evidence type="ECO:0000313" key="2">
    <source>
        <dbReference type="EMBL" id="GCC27818.1"/>
    </source>
</evidence>
<feature type="compositionally biased region" description="Basic and acidic residues" evidence="1">
    <location>
        <begin position="133"/>
        <end position="182"/>
    </location>
</feature>
<gene>
    <name evidence="2" type="ORF">chiPu_0006244</name>
</gene>
<accession>A0A401SBP5</accession>
<keyword evidence="3" id="KW-1185">Reference proteome</keyword>
<proteinExistence type="predicted"/>
<evidence type="ECO:0000256" key="1">
    <source>
        <dbReference type="SAM" id="MobiDB-lite"/>
    </source>
</evidence>
<comment type="caution">
    <text evidence="2">The sequence shown here is derived from an EMBL/GenBank/DDBJ whole genome shotgun (WGS) entry which is preliminary data.</text>
</comment>
<dbReference type="InterPro" id="IPR040247">
    <property type="entry name" value="DUF5524"/>
</dbReference>
<sequence>MSASSQYSDCDWFYHIPQKASKADKSQVQLPPTSQIPGLSKLAEPHKEITFDSRKLWIRDTDSDYVKLAKQGGRADLLKHYSPPPRKSSPVPCSQPEWFVHAPPSSKNKEIPKWYLPEYMVHEEFIPSPCENKSGKLPHDPDKTALEKNTEDNEKENKIKLKLPEIRDKKQTEKANTKKTVQEDNLENKFPAMPLPKKNEPINFTKLIMNGYAEDYIQQRKDFNKKISSNIKVKQPGDLETCQLELTPADKM</sequence>
<feature type="region of interest" description="Disordered" evidence="1">
    <location>
        <begin position="129"/>
        <end position="199"/>
    </location>
</feature>
<dbReference type="EMBL" id="BEZZ01000178">
    <property type="protein sequence ID" value="GCC27818.1"/>
    <property type="molecule type" value="Genomic_DNA"/>
</dbReference>
<reference evidence="2 3" key="1">
    <citation type="journal article" date="2018" name="Nat. Ecol. Evol.">
        <title>Shark genomes provide insights into elasmobranch evolution and the origin of vertebrates.</title>
        <authorList>
            <person name="Hara Y"/>
            <person name="Yamaguchi K"/>
            <person name="Onimaru K"/>
            <person name="Kadota M"/>
            <person name="Koyanagi M"/>
            <person name="Keeley SD"/>
            <person name="Tatsumi K"/>
            <person name="Tanaka K"/>
            <person name="Motone F"/>
            <person name="Kageyama Y"/>
            <person name="Nozu R"/>
            <person name="Adachi N"/>
            <person name="Nishimura O"/>
            <person name="Nakagawa R"/>
            <person name="Tanegashima C"/>
            <person name="Kiyatake I"/>
            <person name="Matsumoto R"/>
            <person name="Murakumo K"/>
            <person name="Nishida K"/>
            <person name="Terakita A"/>
            <person name="Kuratani S"/>
            <person name="Sato K"/>
            <person name="Hyodo S Kuraku.S."/>
        </authorList>
    </citation>
    <scope>NUCLEOTIDE SEQUENCE [LARGE SCALE GENOMIC DNA]</scope>
</reference>
<name>A0A401SBP5_CHIPU</name>
<evidence type="ECO:0000313" key="3">
    <source>
        <dbReference type="Proteomes" id="UP000287033"/>
    </source>
</evidence>
<dbReference type="STRING" id="137246.A0A401SBP5"/>
<dbReference type="Proteomes" id="UP000287033">
    <property type="component" value="Unassembled WGS sequence"/>
</dbReference>
<dbReference type="PANTHER" id="PTHR31097:SF2">
    <property type="entry name" value="CHROMOSOME 7 OPEN READING FRAME 57"/>
    <property type="match status" value="1"/>
</dbReference>